<dbReference type="Gene3D" id="2.40.70.10">
    <property type="entry name" value="Acid Proteases"/>
    <property type="match status" value="1"/>
</dbReference>
<name>A0A3N4HMD7_ASCIM</name>
<dbReference type="Proteomes" id="UP000275078">
    <property type="component" value="Unassembled WGS sequence"/>
</dbReference>
<evidence type="ECO:0008006" key="3">
    <source>
        <dbReference type="Google" id="ProtNLM"/>
    </source>
</evidence>
<evidence type="ECO:0000313" key="2">
    <source>
        <dbReference type="Proteomes" id="UP000275078"/>
    </source>
</evidence>
<organism evidence="1 2">
    <name type="scientific">Ascobolus immersus RN42</name>
    <dbReference type="NCBI Taxonomy" id="1160509"/>
    <lineage>
        <taxon>Eukaryota</taxon>
        <taxon>Fungi</taxon>
        <taxon>Dikarya</taxon>
        <taxon>Ascomycota</taxon>
        <taxon>Pezizomycotina</taxon>
        <taxon>Pezizomycetes</taxon>
        <taxon>Pezizales</taxon>
        <taxon>Ascobolaceae</taxon>
        <taxon>Ascobolus</taxon>
    </lineage>
</organism>
<gene>
    <name evidence="1" type="ORF">BJ508DRAFT_312411</name>
</gene>
<evidence type="ECO:0000313" key="1">
    <source>
        <dbReference type="EMBL" id="RPA74993.1"/>
    </source>
</evidence>
<protein>
    <recommendedName>
        <fullName evidence="3">Peptidase A2 domain-containing protein</fullName>
    </recommendedName>
</protein>
<keyword evidence="2" id="KW-1185">Reference proteome</keyword>
<dbReference type="EMBL" id="ML119775">
    <property type="protein sequence ID" value="RPA74993.1"/>
    <property type="molecule type" value="Genomic_DNA"/>
</dbReference>
<dbReference type="OrthoDB" id="193499at2759"/>
<proteinExistence type="predicted"/>
<sequence length="277" mass="30078">MFTELGPFQGDTGLIHYSSAPPTSGAGLEYKSYSYARLTIAINDATLQRLVQVCLDGGCGMSLIDQQFLETLSSPPVSRQQRSEPVEVQGIGGARHRSLEFVTLTIYVPGTASDDLPAVAAFTRDFHIVPELKCKLLIGNDISGPEAFIVDFGARTLLMPLSGQVSAPVEILRPASKPSSTPRFIQAATRFTIPANSFSYVPISTRMLDPRIDYEFEPFSSQTPPSILRHAEINRLFIDATVTAIPISNHSPFPLVITKHAVLGSTLCARSIVESKN</sequence>
<reference evidence="1 2" key="1">
    <citation type="journal article" date="2018" name="Nat. Ecol. Evol.">
        <title>Pezizomycetes genomes reveal the molecular basis of ectomycorrhizal truffle lifestyle.</title>
        <authorList>
            <person name="Murat C."/>
            <person name="Payen T."/>
            <person name="Noel B."/>
            <person name="Kuo A."/>
            <person name="Morin E."/>
            <person name="Chen J."/>
            <person name="Kohler A."/>
            <person name="Krizsan K."/>
            <person name="Balestrini R."/>
            <person name="Da Silva C."/>
            <person name="Montanini B."/>
            <person name="Hainaut M."/>
            <person name="Levati E."/>
            <person name="Barry K.W."/>
            <person name="Belfiori B."/>
            <person name="Cichocki N."/>
            <person name="Clum A."/>
            <person name="Dockter R.B."/>
            <person name="Fauchery L."/>
            <person name="Guy J."/>
            <person name="Iotti M."/>
            <person name="Le Tacon F."/>
            <person name="Lindquist E.A."/>
            <person name="Lipzen A."/>
            <person name="Malagnac F."/>
            <person name="Mello A."/>
            <person name="Molinier V."/>
            <person name="Miyauchi S."/>
            <person name="Poulain J."/>
            <person name="Riccioni C."/>
            <person name="Rubini A."/>
            <person name="Sitrit Y."/>
            <person name="Splivallo R."/>
            <person name="Traeger S."/>
            <person name="Wang M."/>
            <person name="Zifcakova L."/>
            <person name="Wipf D."/>
            <person name="Zambonelli A."/>
            <person name="Paolocci F."/>
            <person name="Nowrousian M."/>
            <person name="Ottonello S."/>
            <person name="Baldrian P."/>
            <person name="Spatafora J.W."/>
            <person name="Henrissat B."/>
            <person name="Nagy L.G."/>
            <person name="Aury J.M."/>
            <person name="Wincker P."/>
            <person name="Grigoriev I.V."/>
            <person name="Bonfante P."/>
            <person name="Martin F.M."/>
        </authorList>
    </citation>
    <scope>NUCLEOTIDE SEQUENCE [LARGE SCALE GENOMIC DNA]</scope>
    <source>
        <strain evidence="1 2">RN42</strain>
    </source>
</reference>
<dbReference type="InterPro" id="IPR021109">
    <property type="entry name" value="Peptidase_aspartic_dom_sf"/>
</dbReference>
<dbReference type="AlphaFoldDB" id="A0A3N4HMD7"/>
<accession>A0A3N4HMD7</accession>